<proteinExistence type="predicted"/>
<feature type="transmembrane region" description="Helical" evidence="6">
    <location>
        <begin position="300"/>
        <end position="320"/>
    </location>
</feature>
<organism evidence="8 9">
    <name type="scientific">Apatococcus lobatus</name>
    <dbReference type="NCBI Taxonomy" id="904363"/>
    <lineage>
        <taxon>Eukaryota</taxon>
        <taxon>Viridiplantae</taxon>
        <taxon>Chlorophyta</taxon>
        <taxon>core chlorophytes</taxon>
        <taxon>Trebouxiophyceae</taxon>
        <taxon>Chlorellales</taxon>
        <taxon>Chlorellaceae</taxon>
        <taxon>Apatococcus</taxon>
    </lineage>
</organism>
<comment type="caution">
    <text evidence="8">The sequence shown here is derived from an EMBL/GenBank/DDBJ whole genome shotgun (WGS) entry which is preliminary data.</text>
</comment>
<evidence type="ECO:0000313" key="9">
    <source>
        <dbReference type="Proteomes" id="UP001438707"/>
    </source>
</evidence>
<dbReference type="EMBL" id="JALJOS010000058">
    <property type="protein sequence ID" value="KAK9818638.1"/>
    <property type="molecule type" value="Genomic_DNA"/>
</dbReference>
<dbReference type="PROSITE" id="PS50011">
    <property type="entry name" value="PROTEIN_KINASE_DOM"/>
    <property type="match status" value="1"/>
</dbReference>
<dbReference type="SUPFAM" id="SSF56112">
    <property type="entry name" value="Protein kinase-like (PK-like)"/>
    <property type="match status" value="1"/>
</dbReference>
<evidence type="ECO:0000256" key="3">
    <source>
        <dbReference type="ARBA" id="ARBA00022777"/>
    </source>
</evidence>
<keyword evidence="2" id="KW-0547">Nucleotide-binding</keyword>
<dbReference type="Gene3D" id="1.10.510.10">
    <property type="entry name" value="Transferase(Phosphotransferase) domain 1"/>
    <property type="match status" value="1"/>
</dbReference>
<keyword evidence="6" id="KW-0472">Membrane</keyword>
<sequence>MLIETRGNSSTTIAHMAIDGTNTRSHRAASPAETLTHFPETTAPIVSLDSAPSRQRLERLNSIRKVLSFTEFWDSLPAASKAFLIISIVDAAVIIAFSIEQLVAGDEFRHIVLAMLVTAIFFLLFVFDAIIRENAFGLLASMVMAACVAGRVVYYVAAKTHNPGEKAVAAISLLLMLVTLGLGYITYRQFGWRVYSKLATDLRIKNAEERRRVYILANMFTTLLRLDIQFYIILFMIGLDIALDTNTIHYEGGRRVITQHKGKNPALIITNSVGLLFNAAWCFAAYLAVKWESQRWTTTLQVLAPISYIMPIVDILLVFVKVQPVSGNADESITITAALCMIVRSGIWLMMRWLVMRFKRLKRITEQQSSKSRPVTEPPVIHTDLIPLMRGAWLGKPSITAPRKRRFFQLSNDGSTLRWAWNKYILLYYVQDVVHNDDEMEITLTMTLDPDLHLRFFDAATYVTWKRGLELLLTLLFAPGGISREQANPLPKDAQQVGPVSTSPDRQRIQAHLLEAENSRLTPQRILKKFGITVSRRRSTIDPENRQFKRVAERAVQQLNTPLVASSENGASPAAGTDVVEPAATGLTPVSTDSGIGTIPESEPGSQRSPKDGSSLLLGSVAPPISDGQVPGRSAGLRVEVSKGSSRPPRPVRSSTVPAKFQEMVQSMFSPRSKRMKLEDDIQPEQSGPSLSRKSRKSAHLESAPAGDLVKVQLVRVSGQPREDGQAPAEEASSGPVRLRSIRSKSSKDILGSARRSYDVVESEEKRDQVGPLPGEIIRADGSVDIVIQQPHVVADAAQAQPQRLSEQGSLLGRQRTESLGSDGGFSVTSPRVFNTIGISSDGSIASSHDFAINARTSSSSIVNPLTLAVSVEMILYEELAFGKFLGKGAEGAVYAAWYLETPVAVKQTESLSELEMNLGVGMHDNIVALRGLCQKDDKLYLVMEYCPRGTLDLMLHHTAVKRWDPAKLLPLVRSIVRGMLHLHTRRPPMLHRDLKPANIFVGHGLVMKIGDFGMSRQVQALRDAPRPTLDRQLTHGVIGTAAYAAPELLGVESPRPDADSNPARVLKADVYSFGVTLWEILEKRRPFDGLEGFQIQAQWYSGADMTLPPVTIPDGLSNDSRRIMLAFRKLVADCTAYDPDARPSFMEIIRSEPLGKLPQPPSPPTPQATIPNFASSPDAAEAQPVS</sequence>
<evidence type="ECO:0000256" key="4">
    <source>
        <dbReference type="ARBA" id="ARBA00022840"/>
    </source>
</evidence>
<dbReference type="GO" id="GO:0005524">
    <property type="term" value="F:ATP binding"/>
    <property type="evidence" value="ECO:0007669"/>
    <property type="project" value="UniProtKB-KW"/>
</dbReference>
<keyword evidence="3" id="KW-0418">Kinase</keyword>
<dbReference type="InterPro" id="IPR051681">
    <property type="entry name" value="Ser/Thr_Kinases-Pseudokinases"/>
</dbReference>
<dbReference type="PROSITE" id="PS00108">
    <property type="entry name" value="PROTEIN_KINASE_ST"/>
    <property type="match status" value="1"/>
</dbReference>
<keyword evidence="6" id="KW-1133">Transmembrane helix</keyword>
<keyword evidence="6" id="KW-0812">Transmembrane</keyword>
<dbReference type="Pfam" id="PF00069">
    <property type="entry name" value="Pkinase"/>
    <property type="match status" value="1"/>
</dbReference>
<dbReference type="InterPro" id="IPR008271">
    <property type="entry name" value="Ser/Thr_kinase_AS"/>
</dbReference>
<keyword evidence="4" id="KW-0067">ATP-binding</keyword>
<dbReference type="AlphaFoldDB" id="A0AAW1QBD2"/>
<dbReference type="InterPro" id="IPR011009">
    <property type="entry name" value="Kinase-like_dom_sf"/>
</dbReference>
<name>A0AAW1QBD2_9CHLO</name>
<keyword evidence="9" id="KW-1185">Reference proteome</keyword>
<reference evidence="8 9" key="1">
    <citation type="journal article" date="2024" name="Nat. Commun.">
        <title>Phylogenomics reveals the evolutionary origins of lichenization in chlorophyte algae.</title>
        <authorList>
            <person name="Puginier C."/>
            <person name="Libourel C."/>
            <person name="Otte J."/>
            <person name="Skaloud P."/>
            <person name="Haon M."/>
            <person name="Grisel S."/>
            <person name="Petersen M."/>
            <person name="Berrin J.G."/>
            <person name="Delaux P.M."/>
            <person name="Dal Grande F."/>
            <person name="Keller J."/>
        </authorList>
    </citation>
    <scope>NUCLEOTIDE SEQUENCE [LARGE SCALE GENOMIC DNA]</scope>
    <source>
        <strain evidence="8 9">SAG 2145</strain>
    </source>
</reference>
<evidence type="ECO:0000256" key="5">
    <source>
        <dbReference type="SAM" id="MobiDB-lite"/>
    </source>
</evidence>
<accession>A0AAW1QBD2</accession>
<protein>
    <recommendedName>
        <fullName evidence="7">Protein kinase domain-containing protein</fullName>
    </recommendedName>
</protein>
<dbReference type="SMART" id="SM00220">
    <property type="entry name" value="S_TKc"/>
    <property type="match status" value="1"/>
</dbReference>
<evidence type="ECO:0000256" key="1">
    <source>
        <dbReference type="ARBA" id="ARBA00022679"/>
    </source>
</evidence>
<feature type="transmembrane region" description="Helical" evidence="6">
    <location>
        <begin position="266"/>
        <end position="288"/>
    </location>
</feature>
<dbReference type="GO" id="GO:0004674">
    <property type="term" value="F:protein serine/threonine kinase activity"/>
    <property type="evidence" value="ECO:0007669"/>
    <property type="project" value="TreeGrafter"/>
</dbReference>
<feature type="transmembrane region" description="Helical" evidence="6">
    <location>
        <begin position="332"/>
        <end position="355"/>
    </location>
</feature>
<feature type="domain" description="Protein kinase" evidence="7">
    <location>
        <begin position="880"/>
        <end position="1155"/>
    </location>
</feature>
<evidence type="ECO:0000313" key="8">
    <source>
        <dbReference type="EMBL" id="KAK9818638.1"/>
    </source>
</evidence>
<dbReference type="Proteomes" id="UP001438707">
    <property type="component" value="Unassembled WGS sequence"/>
</dbReference>
<feature type="region of interest" description="Disordered" evidence="5">
    <location>
        <begin position="719"/>
        <end position="757"/>
    </location>
</feature>
<evidence type="ECO:0000256" key="6">
    <source>
        <dbReference type="SAM" id="Phobius"/>
    </source>
</evidence>
<feature type="transmembrane region" description="Helical" evidence="6">
    <location>
        <begin position="82"/>
        <end position="99"/>
    </location>
</feature>
<gene>
    <name evidence="8" type="ORF">WJX74_006899</name>
</gene>
<dbReference type="InterPro" id="IPR000719">
    <property type="entry name" value="Prot_kinase_dom"/>
</dbReference>
<feature type="transmembrane region" description="Helical" evidence="6">
    <location>
        <begin position="169"/>
        <end position="187"/>
    </location>
</feature>
<feature type="region of interest" description="Disordered" evidence="5">
    <location>
        <begin position="585"/>
        <end position="705"/>
    </location>
</feature>
<dbReference type="PANTHER" id="PTHR44329">
    <property type="entry name" value="SERINE/THREONINE-PROTEIN KINASE TNNI3K-RELATED"/>
    <property type="match status" value="1"/>
</dbReference>
<feature type="region of interest" description="Disordered" evidence="5">
    <location>
        <begin position="1151"/>
        <end position="1187"/>
    </location>
</feature>
<evidence type="ECO:0000259" key="7">
    <source>
        <dbReference type="PROSITE" id="PS50011"/>
    </source>
</evidence>
<dbReference type="PANTHER" id="PTHR44329:SF288">
    <property type="entry name" value="MITOGEN-ACTIVATED PROTEIN KINASE KINASE KINASE 20"/>
    <property type="match status" value="1"/>
</dbReference>
<feature type="transmembrane region" description="Helical" evidence="6">
    <location>
        <begin position="138"/>
        <end position="157"/>
    </location>
</feature>
<feature type="transmembrane region" description="Helical" evidence="6">
    <location>
        <begin position="111"/>
        <end position="131"/>
    </location>
</feature>
<evidence type="ECO:0000256" key="2">
    <source>
        <dbReference type="ARBA" id="ARBA00022741"/>
    </source>
</evidence>
<keyword evidence="1" id="KW-0808">Transferase</keyword>